<gene>
    <name evidence="4" type="primary">nedA2</name>
    <name evidence="4" type="ORF">AHOG_18200</name>
</gene>
<dbReference type="GO" id="GO:0004308">
    <property type="term" value="F:exo-alpha-sialidase activity"/>
    <property type="evidence" value="ECO:0007669"/>
    <property type="project" value="UniProtKB-EC"/>
</dbReference>
<proteinExistence type="inferred from homology"/>
<dbReference type="RefSeq" id="WP_093942454.1">
    <property type="nucleotide sequence ID" value="NZ_CP022521.1"/>
</dbReference>
<dbReference type="GO" id="GO:0006689">
    <property type="term" value="P:ganglioside catabolic process"/>
    <property type="evidence" value="ECO:0007669"/>
    <property type="project" value="TreeGrafter"/>
</dbReference>
<keyword evidence="4" id="KW-0378">Hydrolase</keyword>
<dbReference type="InterPro" id="IPR026856">
    <property type="entry name" value="Sialidase_fam"/>
</dbReference>
<dbReference type="AlphaFoldDB" id="A0A221W5Y2"/>
<dbReference type="Pfam" id="PF13088">
    <property type="entry name" value="BNR_2"/>
    <property type="match status" value="1"/>
</dbReference>
<dbReference type="InterPro" id="IPR011040">
    <property type="entry name" value="Sialidase"/>
</dbReference>
<dbReference type="Gene3D" id="2.120.10.10">
    <property type="match status" value="1"/>
</dbReference>
<protein>
    <recommendedName>
        <fullName evidence="3">exo-alpha-sialidase</fullName>
        <ecNumber evidence="3">3.2.1.18</ecNumber>
    </recommendedName>
</protein>
<keyword evidence="5" id="KW-1185">Reference proteome</keyword>
<comment type="catalytic activity">
    <reaction evidence="1">
        <text>Hydrolysis of alpha-(2-&gt;3)-, alpha-(2-&gt;6)-, alpha-(2-&gt;8)- glycosidic linkages of terminal sialic acid residues in oligosaccharides, glycoproteins, glycolipids, colominic acid and synthetic substrates.</text>
        <dbReference type="EC" id="3.2.1.18"/>
    </reaction>
</comment>
<dbReference type="PANTHER" id="PTHR10628:SF30">
    <property type="entry name" value="EXO-ALPHA-SIALIDASE"/>
    <property type="match status" value="1"/>
</dbReference>
<dbReference type="Proteomes" id="UP000204221">
    <property type="component" value="Chromosome"/>
</dbReference>
<dbReference type="InterPro" id="IPR036278">
    <property type="entry name" value="Sialidase_sf"/>
</dbReference>
<dbReference type="KEGG" id="ahg:AHOG_18200"/>
<dbReference type="EC" id="3.2.1.18" evidence="3"/>
<organism evidence="4 5">
    <name type="scientific">Actinoalloteichus hoggarensis</name>
    <dbReference type="NCBI Taxonomy" id="1470176"/>
    <lineage>
        <taxon>Bacteria</taxon>
        <taxon>Bacillati</taxon>
        <taxon>Actinomycetota</taxon>
        <taxon>Actinomycetes</taxon>
        <taxon>Pseudonocardiales</taxon>
        <taxon>Pseudonocardiaceae</taxon>
        <taxon>Actinoalloteichus</taxon>
    </lineage>
</organism>
<dbReference type="GO" id="GO:0009313">
    <property type="term" value="P:oligosaccharide catabolic process"/>
    <property type="evidence" value="ECO:0007669"/>
    <property type="project" value="TreeGrafter"/>
</dbReference>
<dbReference type="SUPFAM" id="SSF50939">
    <property type="entry name" value="Sialidases"/>
    <property type="match status" value="1"/>
</dbReference>
<evidence type="ECO:0000313" key="5">
    <source>
        <dbReference type="Proteomes" id="UP000204221"/>
    </source>
</evidence>
<name>A0A221W5Y2_9PSEU</name>
<keyword evidence="4" id="KW-0326">Glycosidase</keyword>
<accession>A0A221W5Y2</accession>
<evidence type="ECO:0000256" key="3">
    <source>
        <dbReference type="ARBA" id="ARBA00012733"/>
    </source>
</evidence>
<dbReference type="EMBL" id="CP022521">
    <property type="protein sequence ID" value="ASO21265.1"/>
    <property type="molecule type" value="Genomic_DNA"/>
</dbReference>
<dbReference type="GO" id="GO:0005737">
    <property type="term" value="C:cytoplasm"/>
    <property type="evidence" value="ECO:0007669"/>
    <property type="project" value="TreeGrafter"/>
</dbReference>
<comment type="similarity">
    <text evidence="2">Belongs to the glycosyl hydrolase 33 family.</text>
</comment>
<dbReference type="CDD" id="cd15482">
    <property type="entry name" value="Sialidase_non-viral"/>
    <property type="match status" value="1"/>
</dbReference>
<dbReference type="GO" id="GO:0016020">
    <property type="term" value="C:membrane"/>
    <property type="evidence" value="ECO:0007669"/>
    <property type="project" value="TreeGrafter"/>
</dbReference>
<sequence>MARTPLFRTGTRRHPRGVALALAGVLAAAVSTSGSAIAADGAADVVPRPTAATSEAVMTPTTPSLAETAAEAEISAAPSQSSRILFDGGDESFNGLRYHSFRIPALIRTNRDTLIAFAEGRASNNRDFGNINLLYKRSTDDGASWSGLNEVVGRGQGTWGNPTPVVDRTDNRIWLFMNHQPEGSGTVDSWDDRQVWVSSSSDDGVTWTDPVNMSDTLKPRTRADGSSWNWDAIGPGVGIQTTVRDPGRLVIPAQHRNIYSDDHGETWQVEVMRTTSGAPMEETGESTILELADGSLYRNDRPTTATAERGKRRWVSRGSIENGFTPFAPASCLLDPINEASTMRYNSDEPARLAFVNSASTETRTRMRIRMSEDEGRTWGYSRPFSDAPLSGESSTYREGGYSSIAKTADYHVGALIEVNENTGSSATSNRSIAFRKVNLPWIQGGVDEPGCSGGL</sequence>
<dbReference type="OrthoDB" id="7294637at2"/>
<evidence type="ECO:0000256" key="1">
    <source>
        <dbReference type="ARBA" id="ARBA00000427"/>
    </source>
</evidence>
<evidence type="ECO:0000313" key="4">
    <source>
        <dbReference type="EMBL" id="ASO21265.1"/>
    </source>
</evidence>
<evidence type="ECO:0000256" key="2">
    <source>
        <dbReference type="ARBA" id="ARBA00009348"/>
    </source>
</evidence>
<dbReference type="PANTHER" id="PTHR10628">
    <property type="entry name" value="SIALIDASE"/>
    <property type="match status" value="1"/>
</dbReference>
<reference evidence="4 5" key="1">
    <citation type="submission" date="2017-07" db="EMBL/GenBank/DDBJ databases">
        <title>Complete genome sequence of Actinoalloteichus hoggarensis DSM 45943, type strain of Actinoalloteichus hoggarensis.</title>
        <authorList>
            <person name="Ruckert C."/>
            <person name="Nouioui I."/>
            <person name="Willmese J."/>
            <person name="van Wezel G."/>
            <person name="Klenk H.-P."/>
            <person name="Kalinowski J."/>
            <person name="Zotchev S.B."/>
        </authorList>
    </citation>
    <scope>NUCLEOTIDE SEQUENCE [LARGE SCALE GENOMIC DNA]</scope>
    <source>
        <strain evidence="4 5">DSM 45943</strain>
    </source>
</reference>